<dbReference type="PROSITE" id="PS50013">
    <property type="entry name" value="CHROMO_2"/>
    <property type="match status" value="1"/>
</dbReference>
<evidence type="ECO:0000313" key="4">
    <source>
        <dbReference type="Proteomes" id="UP000887572"/>
    </source>
</evidence>
<evidence type="ECO:0000256" key="1">
    <source>
        <dbReference type="ARBA" id="ARBA00004123"/>
    </source>
</evidence>
<organism evidence="4 5">
    <name type="scientific">Globodera rostochiensis</name>
    <name type="common">Golden nematode worm</name>
    <name type="synonym">Heterodera rostochiensis</name>
    <dbReference type="NCBI Taxonomy" id="31243"/>
    <lineage>
        <taxon>Eukaryota</taxon>
        <taxon>Metazoa</taxon>
        <taxon>Ecdysozoa</taxon>
        <taxon>Nematoda</taxon>
        <taxon>Chromadorea</taxon>
        <taxon>Rhabditida</taxon>
        <taxon>Tylenchina</taxon>
        <taxon>Tylenchomorpha</taxon>
        <taxon>Tylenchoidea</taxon>
        <taxon>Heteroderidae</taxon>
        <taxon>Heteroderinae</taxon>
        <taxon>Globodera</taxon>
    </lineage>
</organism>
<accession>A0A914IGC0</accession>
<dbReference type="SMART" id="SM00298">
    <property type="entry name" value="CHROMO"/>
    <property type="match status" value="1"/>
</dbReference>
<dbReference type="InterPro" id="IPR051219">
    <property type="entry name" value="Heterochromatin_chromo-domain"/>
</dbReference>
<evidence type="ECO:0000256" key="2">
    <source>
        <dbReference type="ARBA" id="ARBA00023242"/>
    </source>
</evidence>
<evidence type="ECO:0000259" key="3">
    <source>
        <dbReference type="PROSITE" id="PS50013"/>
    </source>
</evidence>
<dbReference type="SMART" id="SM00300">
    <property type="entry name" value="ChSh"/>
    <property type="match status" value="1"/>
</dbReference>
<dbReference type="PRINTS" id="PR00504">
    <property type="entry name" value="CHROMODOMAIN"/>
</dbReference>
<keyword evidence="2" id="KW-0539">Nucleus</keyword>
<dbReference type="WBParaSite" id="Gr19_v10_g965.t1">
    <property type="protein sequence ID" value="Gr19_v10_g965.t1"/>
    <property type="gene ID" value="Gr19_v10_g965"/>
</dbReference>
<dbReference type="InterPro" id="IPR023780">
    <property type="entry name" value="Chromo_domain"/>
</dbReference>
<dbReference type="CDD" id="cd00034">
    <property type="entry name" value="CSD"/>
    <property type="match status" value="1"/>
</dbReference>
<feature type="domain" description="Chromo" evidence="3">
    <location>
        <begin position="15"/>
        <end position="73"/>
    </location>
</feature>
<dbReference type="SUPFAM" id="SSF54160">
    <property type="entry name" value="Chromo domain-like"/>
    <property type="match status" value="2"/>
</dbReference>
<dbReference type="Pfam" id="PF00385">
    <property type="entry name" value="Chromo"/>
    <property type="match status" value="1"/>
</dbReference>
<reference evidence="5" key="1">
    <citation type="submission" date="2022-11" db="UniProtKB">
        <authorList>
            <consortium name="WormBaseParasite"/>
        </authorList>
    </citation>
    <scope>IDENTIFICATION</scope>
</reference>
<evidence type="ECO:0000313" key="5">
    <source>
        <dbReference type="WBParaSite" id="Gr19_v10_g965.t1"/>
    </source>
</evidence>
<dbReference type="PANTHER" id="PTHR22812">
    <property type="entry name" value="CHROMOBOX PROTEIN"/>
    <property type="match status" value="1"/>
</dbReference>
<dbReference type="Gene3D" id="2.40.50.40">
    <property type="match status" value="2"/>
</dbReference>
<dbReference type="InterPro" id="IPR017984">
    <property type="entry name" value="Chromo_dom_subgr"/>
</dbReference>
<dbReference type="Proteomes" id="UP000887572">
    <property type="component" value="Unplaced"/>
</dbReference>
<keyword evidence="4" id="KW-1185">Reference proteome</keyword>
<dbReference type="Pfam" id="PF01393">
    <property type="entry name" value="Chromo_shadow"/>
    <property type="match status" value="1"/>
</dbReference>
<proteinExistence type="predicted"/>
<dbReference type="GO" id="GO:0005634">
    <property type="term" value="C:nucleus"/>
    <property type="evidence" value="ECO:0007669"/>
    <property type="project" value="UniProtKB-SubCell"/>
</dbReference>
<dbReference type="AlphaFoldDB" id="A0A914IGC0"/>
<protein>
    <submittedName>
        <fullName evidence="5">Chromo domain-containing protein</fullName>
    </submittedName>
</protein>
<sequence>MVTRQSKRGVGEKVFQVETILARRELDWRVEYLLKWKGCSDKENTWEPESNLNCPDLLSKFNQQKREMDVDEPSNVDAEQILGAARMNSEVFYLVKLKGVTLAEFVPSRVASRRYPKLIIDFYEQRMTNLR</sequence>
<comment type="subcellular location">
    <subcellularLocation>
        <location evidence="1">Nucleus</location>
    </subcellularLocation>
</comment>
<dbReference type="InterPro" id="IPR016197">
    <property type="entry name" value="Chromo-like_dom_sf"/>
</dbReference>
<dbReference type="InterPro" id="IPR008251">
    <property type="entry name" value="Chromo_shadow_dom"/>
</dbReference>
<name>A0A914IGC0_GLORO</name>
<dbReference type="InterPro" id="IPR000953">
    <property type="entry name" value="Chromo/chromo_shadow_dom"/>
</dbReference>